<dbReference type="GO" id="GO:0015297">
    <property type="term" value="F:antiporter activity"/>
    <property type="evidence" value="ECO:0007669"/>
    <property type="project" value="InterPro"/>
</dbReference>
<feature type="transmembrane region" description="Helical" evidence="10">
    <location>
        <begin position="397"/>
        <end position="414"/>
    </location>
</feature>
<keyword evidence="7 10" id="KW-1133">Transmembrane helix</keyword>
<dbReference type="Proteomes" id="UP000284277">
    <property type="component" value="Unassembled WGS sequence"/>
</dbReference>
<dbReference type="RefSeq" id="WP_120198506.1">
    <property type="nucleotide sequence ID" value="NZ_MCIA01000034.1"/>
</dbReference>
<evidence type="ECO:0000256" key="3">
    <source>
        <dbReference type="ARBA" id="ARBA00022106"/>
    </source>
</evidence>
<feature type="transmembrane region" description="Helical" evidence="10">
    <location>
        <begin position="198"/>
        <end position="218"/>
    </location>
</feature>
<keyword evidence="5" id="KW-1003">Cell membrane</keyword>
<keyword evidence="4" id="KW-0813">Transport</keyword>
<protein>
    <recommendedName>
        <fullName evidence="3">Multidrug export protein MepA</fullName>
    </recommendedName>
</protein>
<evidence type="ECO:0000313" key="11">
    <source>
        <dbReference type="EMBL" id="RKD28544.1"/>
    </source>
</evidence>
<proteinExistence type="inferred from homology"/>
<evidence type="ECO:0000313" key="12">
    <source>
        <dbReference type="Proteomes" id="UP000284277"/>
    </source>
</evidence>
<dbReference type="OrthoDB" id="9811110at2"/>
<gene>
    <name evidence="11" type="ORF">BET01_09995</name>
</gene>
<keyword evidence="12" id="KW-1185">Reference proteome</keyword>
<dbReference type="InterPro" id="IPR045070">
    <property type="entry name" value="MATE_MepA-like"/>
</dbReference>
<feature type="transmembrane region" description="Helical" evidence="10">
    <location>
        <begin position="284"/>
        <end position="308"/>
    </location>
</feature>
<organism evidence="11 12">
    <name type="scientific">Lacrimispora algidixylanolytica</name>
    <dbReference type="NCBI Taxonomy" id="94868"/>
    <lineage>
        <taxon>Bacteria</taxon>
        <taxon>Bacillati</taxon>
        <taxon>Bacillota</taxon>
        <taxon>Clostridia</taxon>
        <taxon>Lachnospirales</taxon>
        <taxon>Lachnospiraceae</taxon>
        <taxon>Lacrimispora</taxon>
    </lineage>
</organism>
<accession>A0A419STN1</accession>
<keyword evidence="8 10" id="KW-0472">Membrane</keyword>
<feature type="transmembrane region" description="Helical" evidence="10">
    <location>
        <begin position="420"/>
        <end position="441"/>
    </location>
</feature>
<feature type="transmembrane region" description="Helical" evidence="10">
    <location>
        <begin position="103"/>
        <end position="129"/>
    </location>
</feature>
<comment type="subcellular location">
    <subcellularLocation>
        <location evidence="1">Cell membrane</location>
        <topology evidence="1">Multi-pass membrane protein</topology>
    </subcellularLocation>
</comment>
<dbReference type="PANTHER" id="PTHR43823:SF3">
    <property type="entry name" value="MULTIDRUG EXPORT PROTEIN MEPA"/>
    <property type="match status" value="1"/>
</dbReference>
<dbReference type="InterPro" id="IPR048279">
    <property type="entry name" value="MdtK-like"/>
</dbReference>
<evidence type="ECO:0000256" key="4">
    <source>
        <dbReference type="ARBA" id="ARBA00022448"/>
    </source>
</evidence>
<evidence type="ECO:0000256" key="2">
    <source>
        <dbReference type="ARBA" id="ARBA00008417"/>
    </source>
</evidence>
<keyword evidence="6 10" id="KW-0812">Transmembrane</keyword>
<feature type="transmembrane region" description="Helical" evidence="10">
    <location>
        <begin position="170"/>
        <end position="192"/>
    </location>
</feature>
<feature type="transmembrane region" description="Helical" evidence="10">
    <location>
        <begin position="328"/>
        <end position="351"/>
    </location>
</feature>
<dbReference type="InterPro" id="IPR002528">
    <property type="entry name" value="MATE_fam"/>
</dbReference>
<evidence type="ECO:0000256" key="1">
    <source>
        <dbReference type="ARBA" id="ARBA00004651"/>
    </source>
</evidence>
<feature type="transmembrane region" description="Helical" evidence="10">
    <location>
        <begin position="363"/>
        <end position="385"/>
    </location>
</feature>
<dbReference type="Pfam" id="PF01554">
    <property type="entry name" value="MatE"/>
    <property type="match status" value="2"/>
</dbReference>
<keyword evidence="9" id="KW-0046">Antibiotic resistance</keyword>
<feature type="transmembrane region" description="Helical" evidence="10">
    <location>
        <begin position="141"/>
        <end position="158"/>
    </location>
</feature>
<dbReference type="AlphaFoldDB" id="A0A419STN1"/>
<sequence>MENIDEKSLYYLEKAPVSKAIMHMVIPMMLSFIATIIYNITDAYFIGKLNNTAMMASVTLALPFSCVLMAFGHLFGVGSGTFISRLLGEKNIDRAKQVSSINLWSSMIIGVVFMAICLPFLSSILGILGADGETFVHTKNYLLMFVIGSPFVIASISLEEAVRAEGASTASMIGMISGVVINIVLNPIFIFVLHMNVMGSALATVLGNVTSVGWYMYYLQKKSSVQSISIKEFKPSKEIFANILKVGISAFLLDGFMVITSLLYNNYSMIYGDSVVAGFGISQRIIQIIDFISMSFAMGTVPLIAYAYSSQNNKRLMEIIKKTIMYMLGIIITMSVILLALKSQVIGIFSIDPKVIGIGQRILMAQLCSTVFAALSGIFTGIFQAFGTAVQATVMSILRGLIFIPILIIGNMLFAVNGVIWAMTLSEGITAVVGIVLWIGIREKILKHLLVIQEHE</sequence>
<reference evidence="11 12" key="1">
    <citation type="submission" date="2016-08" db="EMBL/GenBank/DDBJ databases">
        <title>A new outlook on sporulation: Clostridium algidixylanolyticum.</title>
        <authorList>
            <person name="Poppleton D.I."/>
            <person name="Gribaldo S."/>
        </authorList>
    </citation>
    <scope>NUCLEOTIDE SEQUENCE [LARGE SCALE GENOMIC DNA]</scope>
    <source>
        <strain evidence="11 12">SPL73</strain>
    </source>
</reference>
<dbReference type="InterPro" id="IPR051327">
    <property type="entry name" value="MATE_MepA_subfamily"/>
</dbReference>
<dbReference type="GO" id="GO:0005886">
    <property type="term" value="C:plasma membrane"/>
    <property type="evidence" value="ECO:0007669"/>
    <property type="project" value="UniProtKB-SubCell"/>
</dbReference>
<comment type="similarity">
    <text evidence="2">Belongs to the multi antimicrobial extrusion (MATE) (TC 2.A.66.1) family. MepA subfamily.</text>
</comment>
<dbReference type="PIRSF" id="PIRSF006603">
    <property type="entry name" value="DinF"/>
    <property type="match status" value="1"/>
</dbReference>
<evidence type="ECO:0000256" key="8">
    <source>
        <dbReference type="ARBA" id="ARBA00023136"/>
    </source>
</evidence>
<dbReference type="CDD" id="cd13143">
    <property type="entry name" value="MATE_MepA_like"/>
    <property type="match status" value="1"/>
</dbReference>
<dbReference type="GO" id="GO:0042910">
    <property type="term" value="F:xenobiotic transmembrane transporter activity"/>
    <property type="evidence" value="ECO:0007669"/>
    <property type="project" value="InterPro"/>
</dbReference>
<evidence type="ECO:0000256" key="7">
    <source>
        <dbReference type="ARBA" id="ARBA00022989"/>
    </source>
</evidence>
<dbReference type="EMBL" id="MCIA01000034">
    <property type="protein sequence ID" value="RKD28544.1"/>
    <property type="molecule type" value="Genomic_DNA"/>
</dbReference>
<feature type="transmembrane region" description="Helical" evidence="10">
    <location>
        <begin position="239"/>
        <end position="264"/>
    </location>
</feature>
<evidence type="ECO:0000256" key="10">
    <source>
        <dbReference type="SAM" id="Phobius"/>
    </source>
</evidence>
<comment type="caution">
    <text evidence="11">The sequence shown here is derived from an EMBL/GenBank/DDBJ whole genome shotgun (WGS) entry which is preliminary data.</text>
</comment>
<evidence type="ECO:0000256" key="6">
    <source>
        <dbReference type="ARBA" id="ARBA00022692"/>
    </source>
</evidence>
<evidence type="ECO:0000256" key="9">
    <source>
        <dbReference type="ARBA" id="ARBA00023251"/>
    </source>
</evidence>
<feature type="transmembrane region" description="Helical" evidence="10">
    <location>
        <begin position="60"/>
        <end position="83"/>
    </location>
</feature>
<name>A0A419STN1_9FIRM</name>
<dbReference type="GO" id="GO:0046677">
    <property type="term" value="P:response to antibiotic"/>
    <property type="evidence" value="ECO:0007669"/>
    <property type="project" value="UniProtKB-KW"/>
</dbReference>
<dbReference type="PANTHER" id="PTHR43823">
    <property type="entry name" value="SPORULATION PROTEIN YKVU"/>
    <property type="match status" value="1"/>
</dbReference>
<dbReference type="NCBIfam" id="TIGR00797">
    <property type="entry name" value="matE"/>
    <property type="match status" value="1"/>
</dbReference>
<feature type="transmembrane region" description="Helical" evidence="10">
    <location>
        <begin position="20"/>
        <end position="40"/>
    </location>
</feature>
<evidence type="ECO:0000256" key="5">
    <source>
        <dbReference type="ARBA" id="ARBA00022475"/>
    </source>
</evidence>